<dbReference type="Ensembl" id="ENSORLT00015018608.1">
    <property type="protein sequence ID" value="ENSORLP00015011684.1"/>
    <property type="gene ID" value="ENSORLG00015012508.1"/>
</dbReference>
<dbReference type="GO" id="GO:0005125">
    <property type="term" value="F:cytokine activity"/>
    <property type="evidence" value="ECO:0007669"/>
    <property type="project" value="UniProtKB-KW"/>
</dbReference>
<comment type="subcellular location">
    <subcellularLocation>
        <location evidence="1">Secreted</location>
    </subcellularLocation>
</comment>
<dbReference type="Pfam" id="PF00143">
    <property type="entry name" value="Interferon"/>
    <property type="match status" value="1"/>
</dbReference>
<dbReference type="GO" id="GO:0005615">
    <property type="term" value="C:extracellular space"/>
    <property type="evidence" value="ECO:0007669"/>
    <property type="project" value="UniProtKB-KW"/>
</dbReference>
<evidence type="ECO:0000313" key="8">
    <source>
        <dbReference type="Proteomes" id="UP000265200"/>
    </source>
</evidence>
<evidence type="ECO:0000256" key="1">
    <source>
        <dbReference type="ARBA" id="ARBA00004613"/>
    </source>
</evidence>
<reference evidence="7" key="4">
    <citation type="submission" date="2025-09" db="UniProtKB">
        <authorList>
            <consortium name="Ensembl"/>
        </authorList>
    </citation>
    <scope>IDENTIFICATION</scope>
    <source>
        <strain evidence="7">HSOK</strain>
    </source>
</reference>
<protein>
    <submittedName>
        <fullName evidence="7">Uncharacterized protein</fullName>
    </submittedName>
</protein>
<evidence type="ECO:0000256" key="4">
    <source>
        <dbReference type="ARBA" id="ARBA00023118"/>
    </source>
</evidence>
<accession>A0A3P9HVX0</accession>
<sequence length="256" mass="28511">MVCRSSPLVLLAILTPVLCCDWLRDYRHLRNRTVVLLETMVSHAASWSGGGGGGGLLDSWGLTLCLFLFQGGQPTTQDPAVAFPYNLYKQVSSRGVSSSSLVSGVTGSASQSKPSSSYLCLLVQVHVRLWFIRENLQHIHDLYDHSQRSYAGWNQLKMVEFMQSVERQIQELNSCLKEPNVATESRKLGKKLSKYYCRLRRKSLQPSGTEAPHQPGSDPGSGFLLQGGSAVGWELLRQETLKHLNRIDRLSNHPSQ</sequence>
<dbReference type="AlphaFoldDB" id="A0A3P9HVX0"/>
<organism evidence="7 8">
    <name type="scientific">Oryzias latipes</name>
    <name type="common">Japanese rice fish</name>
    <name type="synonym">Japanese killifish</name>
    <dbReference type="NCBI Taxonomy" id="8090"/>
    <lineage>
        <taxon>Eukaryota</taxon>
        <taxon>Metazoa</taxon>
        <taxon>Chordata</taxon>
        <taxon>Craniata</taxon>
        <taxon>Vertebrata</taxon>
        <taxon>Euteleostomi</taxon>
        <taxon>Actinopterygii</taxon>
        <taxon>Neopterygii</taxon>
        <taxon>Teleostei</taxon>
        <taxon>Neoteleostei</taxon>
        <taxon>Acanthomorphata</taxon>
        <taxon>Ovalentaria</taxon>
        <taxon>Atherinomorphae</taxon>
        <taxon>Beloniformes</taxon>
        <taxon>Adrianichthyidae</taxon>
        <taxon>Oryziinae</taxon>
        <taxon>Oryzias</taxon>
    </lineage>
</organism>
<evidence type="ECO:0000256" key="6">
    <source>
        <dbReference type="SAM" id="SignalP"/>
    </source>
</evidence>
<name>A0A3P9HVX0_ORYLA</name>
<evidence type="ECO:0000256" key="2">
    <source>
        <dbReference type="ARBA" id="ARBA00022514"/>
    </source>
</evidence>
<proteinExistence type="predicted"/>
<evidence type="ECO:0000256" key="5">
    <source>
        <dbReference type="ARBA" id="ARBA00023157"/>
    </source>
</evidence>
<dbReference type="InterPro" id="IPR009079">
    <property type="entry name" value="4_helix_cytokine-like_core"/>
</dbReference>
<evidence type="ECO:0000256" key="3">
    <source>
        <dbReference type="ARBA" id="ARBA00022525"/>
    </source>
</evidence>
<keyword evidence="5" id="KW-1015">Disulfide bond</keyword>
<dbReference type="SUPFAM" id="SSF47266">
    <property type="entry name" value="4-helical cytokines"/>
    <property type="match status" value="1"/>
</dbReference>
<feature type="signal peptide" evidence="6">
    <location>
        <begin position="1"/>
        <end position="19"/>
    </location>
</feature>
<dbReference type="GO" id="GO:0051607">
    <property type="term" value="P:defense response to virus"/>
    <property type="evidence" value="ECO:0007669"/>
    <property type="project" value="UniProtKB-KW"/>
</dbReference>
<dbReference type="InterPro" id="IPR000471">
    <property type="entry name" value="Interferon_alpha/beta/delta"/>
</dbReference>
<dbReference type="GO" id="GO:0005126">
    <property type="term" value="F:cytokine receptor binding"/>
    <property type="evidence" value="ECO:0007669"/>
    <property type="project" value="InterPro"/>
</dbReference>
<keyword evidence="6" id="KW-0732">Signal</keyword>
<evidence type="ECO:0000313" key="7">
    <source>
        <dbReference type="Ensembl" id="ENSORLP00015011684.1"/>
    </source>
</evidence>
<keyword evidence="3" id="KW-0964">Secreted</keyword>
<reference evidence="7 8" key="2">
    <citation type="submission" date="2017-04" db="EMBL/GenBank/DDBJ databases">
        <title>CpG methylation of centromeres and impact of large insertions on vertebrate speciation.</title>
        <authorList>
            <person name="Ichikawa K."/>
            <person name="Yoshimura J."/>
            <person name="Morishita S."/>
        </authorList>
    </citation>
    <scope>NUCLEOTIDE SEQUENCE</scope>
    <source>
        <strain evidence="7 8">HSOK</strain>
    </source>
</reference>
<keyword evidence="4" id="KW-0051">Antiviral defense</keyword>
<reference evidence="7" key="3">
    <citation type="submission" date="2025-08" db="UniProtKB">
        <authorList>
            <consortium name="Ensembl"/>
        </authorList>
    </citation>
    <scope>IDENTIFICATION</scope>
    <source>
        <strain evidence="7">HSOK</strain>
    </source>
</reference>
<dbReference type="Proteomes" id="UP000265200">
    <property type="component" value="Chromosome 8"/>
</dbReference>
<feature type="chain" id="PRO_5018319015" evidence="6">
    <location>
        <begin position="20"/>
        <end position="256"/>
    </location>
</feature>
<dbReference type="Gene3D" id="1.20.1250.10">
    <property type="match status" value="1"/>
</dbReference>
<keyword evidence="2" id="KW-0202">Cytokine</keyword>
<reference key="1">
    <citation type="journal article" date="2007" name="Nature">
        <title>The medaka draft genome and insights into vertebrate genome evolution.</title>
        <authorList>
            <person name="Kasahara M."/>
            <person name="Naruse K."/>
            <person name="Sasaki S."/>
            <person name="Nakatani Y."/>
            <person name="Qu W."/>
            <person name="Ahsan B."/>
            <person name="Yamada T."/>
            <person name="Nagayasu Y."/>
            <person name="Doi K."/>
            <person name="Kasai Y."/>
            <person name="Jindo T."/>
            <person name="Kobayashi D."/>
            <person name="Shimada A."/>
            <person name="Toyoda A."/>
            <person name="Kuroki Y."/>
            <person name="Fujiyama A."/>
            <person name="Sasaki T."/>
            <person name="Shimizu A."/>
            <person name="Asakawa S."/>
            <person name="Shimizu N."/>
            <person name="Hashimoto S."/>
            <person name="Yang J."/>
            <person name="Lee Y."/>
            <person name="Matsushima K."/>
            <person name="Sugano S."/>
            <person name="Sakaizumi M."/>
            <person name="Narita T."/>
            <person name="Ohishi K."/>
            <person name="Haga S."/>
            <person name="Ohta F."/>
            <person name="Nomoto H."/>
            <person name="Nogata K."/>
            <person name="Morishita T."/>
            <person name="Endo T."/>
            <person name="Shin-I T."/>
            <person name="Takeda H."/>
            <person name="Morishita S."/>
            <person name="Kohara Y."/>
        </authorList>
    </citation>
    <scope>NUCLEOTIDE SEQUENCE [LARGE SCALE GENOMIC DNA]</scope>
    <source>
        <strain>Hd-rR</strain>
    </source>
</reference>